<reference evidence="1" key="1">
    <citation type="submission" date="2018-02" db="EMBL/GenBank/DDBJ databases">
        <title>Rhizophora mucronata_Transcriptome.</title>
        <authorList>
            <person name="Meera S.P."/>
            <person name="Sreeshan A."/>
            <person name="Augustine A."/>
        </authorList>
    </citation>
    <scope>NUCLEOTIDE SEQUENCE</scope>
    <source>
        <tissue evidence="1">Leaf</tissue>
    </source>
</reference>
<evidence type="ECO:0000313" key="1">
    <source>
        <dbReference type="EMBL" id="MBX62003.1"/>
    </source>
</evidence>
<name>A0A2P2Q4U6_RHIMU</name>
<dbReference type="EMBL" id="GGEC01081519">
    <property type="protein sequence ID" value="MBX62003.1"/>
    <property type="molecule type" value="Transcribed_RNA"/>
</dbReference>
<proteinExistence type="predicted"/>
<protein>
    <submittedName>
        <fullName evidence="1">Uncharacterized protein</fullName>
    </submittedName>
</protein>
<organism evidence="1">
    <name type="scientific">Rhizophora mucronata</name>
    <name type="common">Asiatic mangrove</name>
    <dbReference type="NCBI Taxonomy" id="61149"/>
    <lineage>
        <taxon>Eukaryota</taxon>
        <taxon>Viridiplantae</taxon>
        <taxon>Streptophyta</taxon>
        <taxon>Embryophyta</taxon>
        <taxon>Tracheophyta</taxon>
        <taxon>Spermatophyta</taxon>
        <taxon>Magnoliopsida</taxon>
        <taxon>eudicotyledons</taxon>
        <taxon>Gunneridae</taxon>
        <taxon>Pentapetalae</taxon>
        <taxon>rosids</taxon>
        <taxon>fabids</taxon>
        <taxon>Malpighiales</taxon>
        <taxon>Rhizophoraceae</taxon>
        <taxon>Rhizophora</taxon>
    </lineage>
</organism>
<dbReference type="AlphaFoldDB" id="A0A2P2Q4U6"/>
<sequence length="78" mass="9183">MVRTTGIELSMYGLISIRFWLNQFWSDFNFNFSYGLVPNLSLVSKELSHTLWFFMEKCQVGRDSPIFSFEVGMTDQKL</sequence>
<accession>A0A2P2Q4U6</accession>